<feature type="compositionally biased region" description="Polar residues" evidence="1">
    <location>
        <begin position="156"/>
        <end position="168"/>
    </location>
</feature>
<comment type="caution">
    <text evidence="2">The sequence shown here is derived from an EMBL/GenBank/DDBJ whole genome shotgun (WGS) entry which is preliminary data.</text>
</comment>
<feature type="compositionally biased region" description="Basic and acidic residues" evidence="1">
    <location>
        <begin position="186"/>
        <end position="202"/>
    </location>
</feature>
<sequence length="202" mass="22943">MERAKRTPLSARNKHKKRTGKRLIRSIVTYLKSDAYLFAPLLFSNSSDPPFSPQIQMPPPSESSKGDDLPVAGLEALGMEKVKQNKTRLSEKVKEYLKSDYHMYRPMISVPKLGSSLRGKLQITNSVTMEVSKSIATMREDNNSYRYQLRSESDSAQHTLPNRRISSPNRHRTGDTNISPPFSPLQERKISEATSKDKESFN</sequence>
<gene>
    <name evidence="2" type="ORF">ERUC_LOCUS38924</name>
</gene>
<dbReference type="EMBL" id="CAKOAT010708487">
    <property type="protein sequence ID" value="CAH8386441.1"/>
    <property type="molecule type" value="Genomic_DNA"/>
</dbReference>
<protein>
    <submittedName>
        <fullName evidence="2">Uncharacterized protein</fullName>
    </submittedName>
</protein>
<name>A0ABC8LSM5_ERUVS</name>
<accession>A0ABC8LSM5</accession>
<proteinExistence type="predicted"/>
<evidence type="ECO:0000313" key="2">
    <source>
        <dbReference type="EMBL" id="CAH8386441.1"/>
    </source>
</evidence>
<dbReference type="Proteomes" id="UP001642260">
    <property type="component" value="Unassembled WGS sequence"/>
</dbReference>
<dbReference type="PANTHER" id="PTHR36811:SF2">
    <property type="entry name" value="OS08G0444440 PROTEIN"/>
    <property type="match status" value="1"/>
</dbReference>
<keyword evidence="3" id="KW-1185">Reference proteome</keyword>
<evidence type="ECO:0000256" key="1">
    <source>
        <dbReference type="SAM" id="MobiDB-lite"/>
    </source>
</evidence>
<feature type="region of interest" description="Disordered" evidence="1">
    <location>
        <begin position="150"/>
        <end position="202"/>
    </location>
</feature>
<reference evidence="2 3" key="1">
    <citation type="submission" date="2022-03" db="EMBL/GenBank/DDBJ databases">
        <authorList>
            <person name="Macdonald S."/>
            <person name="Ahmed S."/>
            <person name="Newling K."/>
        </authorList>
    </citation>
    <scope>NUCLEOTIDE SEQUENCE [LARGE SCALE GENOMIC DNA]</scope>
</reference>
<dbReference type="PANTHER" id="PTHR36811">
    <property type="entry name" value="OS08G0444440 PROTEIN"/>
    <property type="match status" value="1"/>
</dbReference>
<dbReference type="AlphaFoldDB" id="A0ABC8LSM5"/>
<organism evidence="2 3">
    <name type="scientific">Eruca vesicaria subsp. sativa</name>
    <name type="common">Garden rocket</name>
    <name type="synonym">Eruca sativa</name>
    <dbReference type="NCBI Taxonomy" id="29727"/>
    <lineage>
        <taxon>Eukaryota</taxon>
        <taxon>Viridiplantae</taxon>
        <taxon>Streptophyta</taxon>
        <taxon>Embryophyta</taxon>
        <taxon>Tracheophyta</taxon>
        <taxon>Spermatophyta</taxon>
        <taxon>Magnoliopsida</taxon>
        <taxon>eudicotyledons</taxon>
        <taxon>Gunneridae</taxon>
        <taxon>Pentapetalae</taxon>
        <taxon>rosids</taxon>
        <taxon>malvids</taxon>
        <taxon>Brassicales</taxon>
        <taxon>Brassicaceae</taxon>
        <taxon>Brassiceae</taxon>
        <taxon>Eruca</taxon>
    </lineage>
</organism>
<evidence type="ECO:0000313" key="3">
    <source>
        <dbReference type="Proteomes" id="UP001642260"/>
    </source>
</evidence>